<dbReference type="Pfam" id="PF25586">
    <property type="entry name" value="zf-CCCH_PAN3"/>
    <property type="match status" value="1"/>
</dbReference>
<comment type="domain">
    <text evidence="7">Contains a pseudokinase domain. The protein kinase domain is predicted to be catalytically inactive because some of the residues important for catalytic activity are substituted and it lacks the equivalent of the binding site for a peptide substrate. However, it has retained an ATP-binding site and ATP-binding is required for mRNA degradation, stimulating the activity of the PAN2 nuclease in vitro. The nucleotide-binding site is juxtaposed to the RNase active site of PAN2 in the complex and may actually bind nucleosides of a poly(A) RNA rather than ATP, feeding the poly(A)-tail to the active site of the deadenylase and thus increasing the efficiency with which this distributive enzyme degrades oligo(A) RNAs.</text>
</comment>
<feature type="binding site" evidence="7">
    <location>
        <begin position="330"/>
        <end position="337"/>
    </location>
    <ligand>
        <name>ATP</name>
        <dbReference type="ChEBI" id="CHEBI:30616"/>
    </ligand>
</feature>
<dbReference type="InterPro" id="IPR011009">
    <property type="entry name" value="Kinase-like_dom_sf"/>
</dbReference>
<dbReference type="OrthoDB" id="204958at2759"/>
<dbReference type="Gene3D" id="1.10.287.3700">
    <property type="match status" value="1"/>
</dbReference>
<dbReference type="GO" id="GO:0004672">
    <property type="term" value="F:protein kinase activity"/>
    <property type="evidence" value="ECO:0007669"/>
    <property type="project" value="InterPro"/>
</dbReference>
<evidence type="ECO:0000256" key="5">
    <source>
        <dbReference type="ARBA" id="ARBA00022840"/>
    </source>
</evidence>
<feature type="domain" description="C3H1-type" evidence="11">
    <location>
        <begin position="46"/>
        <end position="75"/>
    </location>
</feature>
<sequence length="619" mass="69023">MNPNPSYILQPPLGSSAIPIVAPPVQNQGPKETNIKDQNSGQTTPSSQTRTCRNVIIHGYCKYEGKGCDFKHDMSSATPFSFTSPDSTKLRVTSPAFNPIGSSNPMLASNTAIINRESSTNQGPNELGSEKGASGFATDNHQNHSATSFHPTTTTAINSSANTLNFGPMGLDDGKPIDHLQPNLQYHHYTSPSPLTSNLPPNRKTIHSFFLSDELREELQKRNEATNHYAQDSSMPSEVNTYHSLSLLDNPKIPKSKKLFGYSTSVYKAVSSNDEKPYVLRRVENFRLANETAMSTIDNWRKISHPNIVSVREAFTTRAFGDYSLVFVYDYHPYSTTLADKHLSQLSSNTLAMRTLPEKELWSIIIQIVTAIRTLHAAGLAACILDLTKILVTGNNRIRLNCCGIYEVLSYASTRNTIHYQQEDLLQLGQLLTCLACGTFSALSNLPKSIDYISRNYTPDVKNVILYLLSKPSAAKNIDDAVAIMGSKILLELNHSHHYNDFLETGLSGELVNDRSSRLMMKLGFINERPEFDLDPSWSETGDRYLIKLFRDYVFHQVDENGNPVLDVGHVLSCLNKLDAGVDEKIMLMSRDEQSCLIVSYKELKNCIDQAFSELARHR</sequence>
<keyword evidence="3 7" id="KW-0507">mRNA processing</keyword>
<evidence type="ECO:0000256" key="3">
    <source>
        <dbReference type="ARBA" id="ARBA00022664"/>
    </source>
</evidence>
<dbReference type="FunFam" id="1.10.287.3700:FF:000001">
    <property type="entry name" value="PAN2-PAN3 deadenylation complex subunit PAN3"/>
    <property type="match status" value="1"/>
</dbReference>
<keyword evidence="4 7" id="KW-0547">Nucleotide-binding</keyword>
<keyword evidence="8" id="KW-0479">Metal-binding</keyword>
<dbReference type="PANTHER" id="PTHR12272:SF11">
    <property type="entry name" value="PAN2-PAN3 DEADENYLATION COMPLEX SUBUNIT PAN3"/>
    <property type="match status" value="1"/>
</dbReference>
<comment type="caution">
    <text evidence="7">Lacks conserved residue(s) required for the propagation of feature annotation.</text>
</comment>
<feature type="region of interest" description="Disordered" evidence="9">
    <location>
        <begin position="117"/>
        <end position="156"/>
    </location>
</feature>
<dbReference type="InterPro" id="IPR030844">
    <property type="entry name" value="PAN3"/>
</dbReference>
<comment type="caution">
    <text evidence="12">The sequence shown here is derived from an EMBL/GenBank/DDBJ whole genome shotgun (WGS) entry which is preliminary data.</text>
</comment>
<feature type="zinc finger region" description="C3H1-type" evidence="8">
    <location>
        <begin position="46"/>
        <end position="75"/>
    </location>
</feature>
<comment type="domain">
    <text evidence="7">The N-terminal zinc finger binds to poly(A) RNA.</text>
</comment>
<evidence type="ECO:0000256" key="6">
    <source>
        <dbReference type="ARBA" id="ARBA00023054"/>
    </source>
</evidence>
<dbReference type="GO" id="GO:0031251">
    <property type="term" value="C:PAN complex"/>
    <property type="evidence" value="ECO:0007669"/>
    <property type="project" value="UniProtKB-UniRule"/>
</dbReference>
<feature type="region of interest" description="Knob domain" evidence="7">
    <location>
        <begin position="526"/>
        <end position="619"/>
    </location>
</feature>
<dbReference type="InParanoid" id="A0A1Y1YNA0"/>
<evidence type="ECO:0000256" key="4">
    <source>
        <dbReference type="ARBA" id="ARBA00022741"/>
    </source>
</evidence>
<organism evidence="12 13">
    <name type="scientific">Basidiobolus meristosporus CBS 931.73</name>
    <dbReference type="NCBI Taxonomy" id="1314790"/>
    <lineage>
        <taxon>Eukaryota</taxon>
        <taxon>Fungi</taxon>
        <taxon>Fungi incertae sedis</taxon>
        <taxon>Zoopagomycota</taxon>
        <taxon>Entomophthoromycotina</taxon>
        <taxon>Basidiobolomycetes</taxon>
        <taxon>Basidiobolales</taxon>
        <taxon>Basidiobolaceae</taxon>
        <taxon>Basidiobolus</taxon>
    </lineage>
</organism>
<keyword evidence="8" id="KW-0862">Zinc</keyword>
<comment type="subcellular location">
    <subcellularLocation>
        <location evidence="1 7">Cytoplasm</location>
    </subcellularLocation>
</comment>
<dbReference type="GO" id="GO:0005524">
    <property type="term" value="F:ATP binding"/>
    <property type="evidence" value="ECO:0007669"/>
    <property type="project" value="UniProtKB-UniRule"/>
</dbReference>
<evidence type="ECO:0000256" key="8">
    <source>
        <dbReference type="PROSITE-ProRule" id="PRU00723"/>
    </source>
</evidence>
<keyword evidence="13" id="KW-1185">Reference proteome</keyword>
<protein>
    <recommendedName>
        <fullName evidence="7">PAN2-PAN3 deadenylation complex subunit PAN3</fullName>
    </recommendedName>
    <alternativeName>
        <fullName evidence="7">PAB1P-dependent poly(A)-specific ribonuclease</fullName>
    </alternativeName>
    <alternativeName>
        <fullName evidence="7">Poly(A)-nuclease deadenylation complex subunit 3</fullName>
        <shortName evidence="7">PAN deadenylation complex subunit 3</shortName>
    </alternativeName>
</protein>
<dbReference type="InterPro" id="IPR000719">
    <property type="entry name" value="Prot_kinase_dom"/>
</dbReference>
<evidence type="ECO:0000256" key="9">
    <source>
        <dbReference type="SAM" id="MobiDB-lite"/>
    </source>
</evidence>
<dbReference type="Gene3D" id="6.10.250.3160">
    <property type="match status" value="1"/>
</dbReference>
<proteinExistence type="inferred from homology"/>
<dbReference type="FunCoup" id="A0A1Y1YNA0">
    <property type="interactions" value="124"/>
</dbReference>
<evidence type="ECO:0000313" key="12">
    <source>
        <dbReference type="EMBL" id="ORX99458.1"/>
    </source>
</evidence>
<feature type="compositionally biased region" description="Polar residues" evidence="9">
    <location>
        <begin position="137"/>
        <end position="151"/>
    </location>
</feature>
<gene>
    <name evidence="7" type="primary">PAN3</name>
    <name evidence="12" type="ORF">K493DRAFT_110095</name>
</gene>
<keyword evidence="2 7" id="KW-0963">Cytoplasm</keyword>
<feature type="coiled-coil region" evidence="7">
    <location>
        <begin position="487"/>
        <end position="525"/>
    </location>
</feature>
<keyword evidence="5 7" id="KW-0067">ATP-binding</keyword>
<dbReference type="SMART" id="SM00220">
    <property type="entry name" value="S_TKc"/>
    <property type="match status" value="1"/>
</dbReference>
<feature type="compositionally biased region" description="Polar residues" evidence="9">
    <location>
        <begin position="25"/>
        <end position="50"/>
    </location>
</feature>
<comment type="similarity">
    <text evidence="7">Belongs to the protein kinase superfamily. PAN3 family.</text>
</comment>
<feature type="domain" description="Protein kinase" evidence="10">
    <location>
        <begin position="252"/>
        <end position="619"/>
    </location>
</feature>
<comment type="function">
    <text evidence="7">Regulatory subunit of the poly(A)-nuclease (PAN) deadenylation complex, one of two cytoplasmic mRNA deadenylases involved in mRNA turnover. PAN specifically shortens poly(A) tails of RNA and the activity is stimulated by poly(A)-binding protein PAB1. PAN deadenylation is followed by rapid degradation of the shortened mRNA tails by the CCR4-NOT complex. Deadenylated mRNAs are then degraded by two alternative mechanisms, namely exosome-mediated 3'-5' exonucleolytic degradation, or deadenlyation-dependent mRNA decaping and subsequent 5'-3' exonucleolytic degradation by XRN1. May also be involved in post-transcriptional maturation of mRNA poly(A) tails. PAN3 acts as a positive regulator for PAN activity, recruiting the catalytic subunit PAN2 to mRNA via its interaction with RNA and with PAB1.</text>
</comment>
<comment type="subunit">
    <text evidence="7">Homodimer. Forms a heterotrimer with a catalytic subunit PAN2 to form the poly(A)-nuclease (PAN) deadenylation complex. Interacts (via PAM-2 motif) with poly(A)-binding protein PAB1 (via PABC domain), conferring substrate specificity of the enzyme complex.</text>
</comment>
<dbReference type="AlphaFoldDB" id="A0A1Y1YNA0"/>
<dbReference type="GO" id="GO:0006397">
    <property type="term" value="P:mRNA processing"/>
    <property type="evidence" value="ECO:0007669"/>
    <property type="project" value="UniProtKB-KW"/>
</dbReference>
<dbReference type="InterPro" id="IPR000571">
    <property type="entry name" value="Znf_CCCH"/>
</dbReference>
<accession>A0A1Y1YNA0</accession>
<dbReference type="Pfam" id="PF18101">
    <property type="entry name" value="Pan3_CK"/>
    <property type="match status" value="1"/>
</dbReference>
<dbReference type="SUPFAM" id="SSF56112">
    <property type="entry name" value="Protein kinase-like (PK-like)"/>
    <property type="match status" value="1"/>
</dbReference>
<dbReference type="PANTHER" id="PTHR12272">
    <property type="entry name" value="DEADENYLATION COMPLEX SUBUNIT PAN3"/>
    <property type="match status" value="1"/>
</dbReference>
<evidence type="ECO:0000256" key="7">
    <source>
        <dbReference type="HAMAP-Rule" id="MF_03181"/>
    </source>
</evidence>
<dbReference type="Gene3D" id="1.20.5.5160">
    <property type="match status" value="1"/>
</dbReference>
<dbReference type="STRING" id="1314790.A0A1Y1YNA0"/>
<evidence type="ECO:0000256" key="1">
    <source>
        <dbReference type="ARBA" id="ARBA00004496"/>
    </source>
</evidence>
<reference evidence="12 13" key="1">
    <citation type="submission" date="2016-07" db="EMBL/GenBank/DDBJ databases">
        <title>Pervasive Adenine N6-methylation of Active Genes in Fungi.</title>
        <authorList>
            <consortium name="DOE Joint Genome Institute"/>
            <person name="Mondo S.J."/>
            <person name="Dannebaum R.O."/>
            <person name="Kuo R.C."/>
            <person name="Labutti K."/>
            <person name="Haridas S."/>
            <person name="Kuo A."/>
            <person name="Salamov A."/>
            <person name="Ahrendt S.R."/>
            <person name="Lipzen A."/>
            <person name="Sullivan W."/>
            <person name="Andreopoulos W.B."/>
            <person name="Clum A."/>
            <person name="Lindquist E."/>
            <person name="Daum C."/>
            <person name="Ramamoorthy G.K."/>
            <person name="Gryganskyi A."/>
            <person name="Culley D."/>
            <person name="Magnuson J.K."/>
            <person name="James T.Y."/>
            <person name="O'Malley M.A."/>
            <person name="Stajich J.E."/>
            <person name="Spatafora J.W."/>
            <person name="Visel A."/>
            <person name="Grigoriev I.V."/>
        </authorList>
    </citation>
    <scope>NUCLEOTIDE SEQUENCE [LARGE SCALE GENOMIC DNA]</scope>
    <source>
        <strain evidence="12 13">CBS 931.73</strain>
    </source>
</reference>
<dbReference type="PROSITE" id="PS50103">
    <property type="entry name" value="ZF_C3H1"/>
    <property type="match status" value="1"/>
</dbReference>
<dbReference type="Proteomes" id="UP000193498">
    <property type="component" value="Unassembled WGS sequence"/>
</dbReference>
<feature type="binding site" evidence="7">
    <location>
        <position position="281"/>
    </location>
    <ligand>
        <name>ATP</name>
        <dbReference type="ChEBI" id="CHEBI:30616"/>
    </ligand>
</feature>
<evidence type="ECO:0000259" key="10">
    <source>
        <dbReference type="PROSITE" id="PS50011"/>
    </source>
</evidence>
<evidence type="ECO:0000313" key="13">
    <source>
        <dbReference type="Proteomes" id="UP000193498"/>
    </source>
</evidence>
<dbReference type="GO" id="GO:0008143">
    <property type="term" value="F:poly(A) binding"/>
    <property type="evidence" value="ECO:0007669"/>
    <property type="project" value="TreeGrafter"/>
</dbReference>
<keyword evidence="6 7" id="KW-0175">Coiled coil</keyword>
<dbReference type="EMBL" id="MCFE01000097">
    <property type="protein sequence ID" value="ORX99458.1"/>
    <property type="molecule type" value="Genomic_DNA"/>
</dbReference>
<dbReference type="PROSITE" id="PS50011">
    <property type="entry name" value="PROTEIN_KINASE_DOM"/>
    <property type="match status" value="1"/>
</dbReference>
<dbReference type="GO" id="GO:0000289">
    <property type="term" value="P:nuclear-transcribed mRNA poly(A) tail shortening"/>
    <property type="evidence" value="ECO:0007669"/>
    <property type="project" value="UniProtKB-UniRule"/>
</dbReference>
<dbReference type="InterPro" id="IPR041332">
    <property type="entry name" value="Pan3_CK"/>
</dbReference>
<dbReference type="GO" id="GO:0000932">
    <property type="term" value="C:P-body"/>
    <property type="evidence" value="ECO:0007669"/>
    <property type="project" value="TreeGrafter"/>
</dbReference>
<keyword evidence="8" id="KW-0863">Zinc-finger</keyword>
<evidence type="ECO:0000259" key="11">
    <source>
        <dbReference type="PROSITE" id="PS50103"/>
    </source>
</evidence>
<feature type="binding site" evidence="7">
    <location>
        <begin position="388"/>
        <end position="389"/>
    </location>
    <ligand>
        <name>ATP</name>
        <dbReference type="ChEBI" id="CHEBI:30616"/>
    </ligand>
</feature>
<name>A0A1Y1YNA0_9FUNG</name>
<feature type="region of interest" description="Disordered" evidence="9">
    <location>
        <begin position="24"/>
        <end position="50"/>
    </location>
</feature>
<dbReference type="Gene3D" id="1.10.510.10">
    <property type="entry name" value="Transferase(Phosphotransferase) domain 1"/>
    <property type="match status" value="1"/>
</dbReference>
<comment type="domain">
    <text evidence="7">The pseudokinase domain, the coiled-coil (CC), and C-terminal knob domain (CK) form a structural unit (PKC) that forms an extensive high-affinity interaction surface for PAN2.</text>
</comment>
<evidence type="ECO:0000256" key="2">
    <source>
        <dbReference type="ARBA" id="ARBA00022490"/>
    </source>
</evidence>
<dbReference type="GO" id="GO:0008270">
    <property type="term" value="F:zinc ion binding"/>
    <property type="evidence" value="ECO:0007669"/>
    <property type="project" value="UniProtKB-KW"/>
</dbReference>
<dbReference type="HAMAP" id="MF_03181">
    <property type="entry name" value="PAN3"/>
    <property type="match status" value="1"/>
</dbReference>